<keyword evidence="4" id="KW-1017">Isopeptide bond</keyword>
<dbReference type="FunFam" id="1.20.1310.10:FF:000022">
    <property type="entry name" value="Cullin-2 isoform 2"/>
    <property type="match status" value="1"/>
</dbReference>
<keyword evidence="13" id="KW-1185">Reference proteome</keyword>
<evidence type="ECO:0000256" key="10">
    <source>
        <dbReference type="RuleBase" id="RU003829"/>
    </source>
</evidence>
<dbReference type="InterPro" id="IPR016157">
    <property type="entry name" value="Cullin_CS"/>
</dbReference>
<dbReference type="InterPro" id="IPR001373">
    <property type="entry name" value="Cullin_N"/>
</dbReference>
<evidence type="ECO:0000256" key="5">
    <source>
        <dbReference type="ARBA" id="ARBA00022786"/>
    </source>
</evidence>
<name>A0A7M5V2M5_9CNID</name>
<accession>A0A7M5V2M5</accession>
<dbReference type="PROSITE" id="PS50069">
    <property type="entry name" value="CULLIN_2"/>
    <property type="match status" value="1"/>
</dbReference>
<dbReference type="FunFam" id="3.30.230.130:FF:000003">
    <property type="entry name" value="Cullin 2"/>
    <property type="match status" value="1"/>
</dbReference>
<dbReference type="Gene3D" id="1.10.10.10">
    <property type="entry name" value="Winged helix-like DNA-binding domain superfamily/Winged helix DNA-binding domain"/>
    <property type="match status" value="1"/>
</dbReference>
<comment type="subcellular location">
    <subcellularLocation>
        <location evidence="1">Nucleus</location>
    </subcellularLocation>
</comment>
<dbReference type="OrthoDB" id="27073at2759"/>
<proteinExistence type="inferred from homology"/>
<dbReference type="SUPFAM" id="SSF75632">
    <property type="entry name" value="Cullin homology domain"/>
    <property type="match status" value="1"/>
</dbReference>
<dbReference type="RefSeq" id="XP_066921529.1">
    <property type="nucleotide sequence ID" value="XM_067065428.1"/>
</dbReference>
<evidence type="ECO:0000256" key="3">
    <source>
        <dbReference type="ARBA" id="ARBA00006019"/>
    </source>
</evidence>
<dbReference type="Pfam" id="PF26557">
    <property type="entry name" value="Cullin_AB"/>
    <property type="match status" value="1"/>
</dbReference>
<dbReference type="FunFam" id="1.10.10.10:FF:000014">
    <property type="entry name" value="Cullin 1"/>
    <property type="match status" value="1"/>
</dbReference>
<dbReference type="PROSITE" id="PS01256">
    <property type="entry name" value="CULLIN_1"/>
    <property type="match status" value="1"/>
</dbReference>
<dbReference type="GO" id="GO:0031462">
    <property type="term" value="C:Cul2-RING ubiquitin ligase complex"/>
    <property type="evidence" value="ECO:0007669"/>
    <property type="project" value="UniProtKB-ARBA"/>
</dbReference>
<dbReference type="Proteomes" id="UP000594262">
    <property type="component" value="Unplaced"/>
</dbReference>
<protein>
    <recommendedName>
        <fullName evidence="8">Cullin-2</fullName>
    </recommendedName>
</protein>
<keyword evidence="7" id="KW-0539">Nucleus</keyword>
<dbReference type="PANTHER" id="PTHR11932">
    <property type="entry name" value="CULLIN"/>
    <property type="match status" value="1"/>
</dbReference>
<dbReference type="InterPro" id="IPR016158">
    <property type="entry name" value="Cullin_homology"/>
</dbReference>
<dbReference type="Gene3D" id="3.30.230.130">
    <property type="entry name" value="Cullin, Chain C, Domain 2"/>
    <property type="match status" value="1"/>
</dbReference>
<dbReference type="Gene3D" id="1.20.1310.10">
    <property type="entry name" value="Cullin Repeats"/>
    <property type="match status" value="4"/>
</dbReference>
<reference evidence="12" key="1">
    <citation type="submission" date="2021-01" db="UniProtKB">
        <authorList>
            <consortium name="EnsemblMetazoa"/>
        </authorList>
    </citation>
    <scope>IDENTIFICATION</scope>
</reference>
<dbReference type="GO" id="GO:0006511">
    <property type="term" value="P:ubiquitin-dependent protein catabolic process"/>
    <property type="evidence" value="ECO:0007669"/>
    <property type="project" value="InterPro"/>
</dbReference>
<evidence type="ECO:0000313" key="12">
    <source>
        <dbReference type="EnsemblMetazoa" id="CLYHEMP006495.1"/>
    </source>
</evidence>
<organism evidence="12 13">
    <name type="scientific">Clytia hemisphaerica</name>
    <dbReference type="NCBI Taxonomy" id="252671"/>
    <lineage>
        <taxon>Eukaryota</taxon>
        <taxon>Metazoa</taxon>
        <taxon>Cnidaria</taxon>
        <taxon>Hydrozoa</taxon>
        <taxon>Hydroidolina</taxon>
        <taxon>Leptothecata</taxon>
        <taxon>Obeliida</taxon>
        <taxon>Clytiidae</taxon>
        <taxon>Clytia</taxon>
    </lineage>
</organism>
<keyword evidence="6" id="KW-0832">Ubl conjugation</keyword>
<dbReference type="Pfam" id="PF10557">
    <property type="entry name" value="Cullin_Nedd8"/>
    <property type="match status" value="1"/>
</dbReference>
<dbReference type="SMART" id="SM00182">
    <property type="entry name" value="CULLIN"/>
    <property type="match status" value="1"/>
</dbReference>
<dbReference type="EnsemblMetazoa" id="CLYHEMT006495.1">
    <property type="protein sequence ID" value="CLYHEMP006495.1"/>
    <property type="gene ID" value="CLYHEMG006495"/>
</dbReference>
<keyword evidence="5" id="KW-0833">Ubl conjugation pathway</keyword>
<evidence type="ECO:0000256" key="1">
    <source>
        <dbReference type="ARBA" id="ARBA00004123"/>
    </source>
</evidence>
<dbReference type="InterPro" id="IPR036388">
    <property type="entry name" value="WH-like_DNA-bd_sf"/>
</dbReference>
<dbReference type="InterPro" id="IPR036390">
    <property type="entry name" value="WH_DNA-bd_sf"/>
</dbReference>
<dbReference type="GeneID" id="136808869"/>
<evidence type="ECO:0000259" key="11">
    <source>
        <dbReference type="PROSITE" id="PS50069"/>
    </source>
</evidence>
<comment type="pathway">
    <text evidence="2">Protein modification; protein ubiquitination.</text>
</comment>
<dbReference type="GO" id="GO:0031625">
    <property type="term" value="F:ubiquitin protein ligase binding"/>
    <property type="evidence" value="ECO:0007669"/>
    <property type="project" value="InterPro"/>
</dbReference>
<evidence type="ECO:0000256" key="9">
    <source>
        <dbReference type="PROSITE-ProRule" id="PRU00330"/>
    </source>
</evidence>
<dbReference type="SMART" id="SM00884">
    <property type="entry name" value="Cullin_Nedd8"/>
    <property type="match status" value="1"/>
</dbReference>
<dbReference type="GO" id="GO:0005634">
    <property type="term" value="C:nucleus"/>
    <property type="evidence" value="ECO:0007669"/>
    <property type="project" value="UniProtKB-SubCell"/>
</dbReference>
<comment type="similarity">
    <text evidence="3 9 10">Belongs to the cullin family.</text>
</comment>
<dbReference type="Pfam" id="PF00888">
    <property type="entry name" value="Cullin"/>
    <property type="match status" value="1"/>
</dbReference>
<dbReference type="FunFam" id="1.20.1310.10:FF:000012">
    <property type="entry name" value="Cullin 2"/>
    <property type="match status" value="1"/>
</dbReference>
<evidence type="ECO:0000256" key="7">
    <source>
        <dbReference type="ARBA" id="ARBA00023242"/>
    </source>
</evidence>
<evidence type="ECO:0000256" key="4">
    <source>
        <dbReference type="ARBA" id="ARBA00022499"/>
    </source>
</evidence>
<dbReference type="SUPFAM" id="SSF74788">
    <property type="entry name" value="Cullin repeat-like"/>
    <property type="match status" value="1"/>
</dbReference>
<dbReference type="SUPFAM" id="SSF46785">
    <property type="entry name" value="Winged helix' DNA-binding domain"/>
    <property type="match status" value="1"/>
</dbReference>
<evidence type="ECO:0000256" key="2">
    <source>
        <dbReference type="ARBA" id="ARBA00004906"/>
    </source>
</evidence>
<dbReference type="InterPro" id="IPR059120">
    <property type="entry name" value="Cullin-like_AB"/>
</dbReference>
<evidence type="ECO:0000256" key="8">
    <source>
        <dbReference type="ARBA" id="ARBA00069610"/>
    </source>
</evidence>
<dbReference type="InterPro" id="IPR019559">
    <property type="entry name" value="Cullin_neddylation_domain"/>
</dbReference>
<dbReference type="FunFam" id="1.20.1310.10:FF:000001">
    <property type="entry name" value="Cullin 3"/>
    <property type="match status" value="1"/>
</dbReference>
<dbReference type="InterPro" id="IPR036317">
    <property type="entry name" value="Cullin_homology_sf"/>
</dbReference>
<dbReference type="InterPro" id="IPR016159">
    <property type="entry name" value="Cullin_repeat-like_dom_sf"/>
</dbReference>
<feature type="domain" description="Cullin family profile" evidence="11">
    <location>
        <begin position="387"/>
        <end position="617"/>
    </location>
</feature>
<dbReference type="AlphaFoldDB" id="A0A7M5V2M5"/>
<dbReference type="InterPro" id="IPR045093">
    <property type="entry name" value="Cullin"/>
</dbReference>
<sequence length="744" mass="87020">MSLCPGEVDFDGIWSRIKYTIERVLAWQPFPKKEWNDNFSDVYVICVSNQESLDERLYRYTKNFFENHTRDIHKRICLQNESLQNLLNEYYTHWTKYQTGSKHINSLFKYLNEHYALRKKHDYMEHIQLQATENETMEIGQMALEMWKAEVIKPLQTNLIKGLLAEVTRDRKGERPPETIVRGIISSLIDVQAYDTKNPLKLYQTTFEEKMLEEEAEFYENEANRLWETCNCSQYMQKVDIRLAEENLRARRFFDPTSYDKVTAVAQSKLVQAHQSALTSECKQMVQAMKTTDLTRMYTLLKPIHTGFQALLSEFEEHISNTGLGRVKSLHNENEMAQFVHVLLELHKEYTDIIENVFSSDQAFFGSRDKACTKIVNHRFDQRRACMSPELLAKYCDSLLKKNTKNFTESEVEEKLNNVITIFKYLDDKDVFQKFYSKLLAKRLIHSLSASMDMEEGMITKLKLACGYEYTNKLHRMFTDMTISTDLNQKFTNFVNDKSINLGINFSLLVLQSGAWPLGQSTVATVNLPNELCKSVSTFEAFYNNMFNGRKLTWLQHLSNGEMKLTYLKKPYIVTCTTYQMAILLLFNGTDTMTYREIDSHLQLEVKELKRTLQSVLDVKLLTKQPSEEKDLTVCTFNLNKDFSNKRTKFKITAAVQRETPQEVEQTHTSVDEDRKMYTQAAIVRIMKSRKVMKHNLLIQEVVDQSRARFSPSTQLIKKCVEALIEKNYIERVKGARDEYSYVA</sequence>
<evidence type="ECO:0000256" key="6">
    <source>
        <dbReference type="ARBA" id="ARBA00022843"/>
    </source>
</evidence>
<evidence type="ECO:0000313" key="13">
    <source>
        <dbReference type="Proteomes" id="UP000594262"/>
    </source>
</evidence>